<dbReference type="InterPro" id="IPR011330">
    <property type="entry name" value="Glyco_hydro/deAcase_b/a-brl"/>
</dbReference>
<name>A0ABW3H663_9SPHN</name>
<dbReference type="EMBL" id="JBHTJG010000005">
    <property type="protein sequence ID" value="MFD0946991.1"/>
    <property type="molecule type" value="Genomic_DNA"/>
</dbReference>
<evidence type="ECO:0000313" key="3">
    <source>
        <dbReference type="Proteomes" id="UP001596977"/>
    </source>
</evidence>
<protein>
    <submittedName>
        <fullName evidence="2">Polysaccharide deacetylase family protein</fullName>
    </submittedName>
</protein>
<organism evidence="2 3">
    <name type="scientific">Sphingomonas canadensis</name>
    <dbReference type="NCBI Taxonomy" id="1219257"/>
    <lineage>
        <taxon>Bacteria</taxon>
        <taxon>Pseudomonadati</taxon>
        <taxon>Pseudomonadota</taxon>
        <taxon>Alphaproteobacteria</taxon>
        <taxon>Sphingomonadales</taxon>
        <taxon>Sphingomonadaceae</taxon>
        <taxon>Sphingomonas</taxon>
    </lineage>
</organism>
<feature type="region of interest" description="Disordered" evidence="1">
    <location>
        <begin position="1"/>
        <end position="20"/>
    </location>
</feature>
<dbReference type="SUPFAM" id="SSF88713">
    <property type="entry name" value="Glycoside hydrolase/deacetylase"/>
    <property type="match status" value="1"/>
</dbReference>
<reference evidence="3" key="1">
    <citation type="journal article" date="2019" name="Int. J. Syst. Evol. Microbiol.">
        <title>The Global Catalogue of Microorganisms (GCM) 10K type strain sequencing project: providing services to taxonomists for standard genome sequencing and annotation.</title>
        <authorList>
            <consortium name="The Broad Institute Genomics Platform"/>
            <consortium name="The Broad Institute Genome Sequencing Center for Infectious Disease"/>
            <person name="Wu L."/>
            <person name="Ma J."/>
        </authorList>
    </citation>
    <scope>NUCLEOTIDE SEQUENCE [LARGE SCALE GENOMIC DNA]</scope>
    <source>
        <strain evidence="3">CCUG 62982</strain>
    </source>
</reference>
<dbReference type="RefSeq" id="WP_264944695.1">
    <property type="nucleotide sequence ID" value="NZ_JAPDRA010000005.1"/>
</dbReference>
<accession>A0ABW3H663</accession>
<dbReference type="CDD" id="cd10935">
    <property type="entry name" value="CE4_WalW"/>
    <property type="match status" value="1"/>
</dbReference>
<comment type="caution">
    <text evidence="2">The sequence shown here is derived from an EMBL/GenBank/DDBJ whole genome shotgun (WGS) entry which is preliminary data.</text>
</comment>
<gene>
    <name evidence="2" type="ORF">ACFQ1E_11640</name>
</gene>
<keyword evidence="3" id="KW-1185">Reference proteome</keyword>
<evidence type="ECO:0000313" key="2">
    <source>
        <dbReference type="EMBL" id="MFD0946991.1"/>
    </source>
</evidence>
<sequence length="358" mass="38327">MGEGSPARDQRRGAYRAPAPSAQALVDWPESFGNRFSIFVDTEEEFDWGRPLQRESSETRAIAALPRLHRRFAERGVPSVYLVDYPVAADPAAVETIAALIAEDGRSTVGTQLHPWVMPPFEEEVNGFNSFAGNLPEALERAKLTLLTETIAKAFGAPPLIYRAGRYGIGPRTAGLLAELGYRIDSSMRSAYDYSAEGGPDFTAIRNAAFRFGPGDALVELPLTTIFTGRLRKAGAGLFHALGRVPHARGVAARLGLLSRVALTPEDMPIADALEAIRIAAGEGERLLNFSYHSPSAEPGHTPYVRDAADLAAFDRWWDSALDLLDRLGFRPASQADLIAAACGKGAASANAPGAGGL</sequence>
<dbReference type="Gene3D" id="3.20.20.370">
    <property type="entry name" value="Glycoside hydrolase/deacetylase"/>
    <property type="match status" value="1"/>
</dbReference>
<feature type="compositionally biased region" description="Basic and acidic residues" evidence="1">
    <location>
        <begin position="1"/>
        <end position="12"/>
    </location>
</feature>
<proteinExistence type="predicted"/>
<dbReference type="Proteomes" id="UP001596977">
    <property type="component" value="Unassembled WGS sequence"/>
</dbReference>
<evidence type="ECO:0000256" key="1">
    <source>
        <dbReference type="SAM" id="MobiDB-lite"/>
    </source>
</evidence>